<dbReference type="EnsemblPlants" id="evm.model.01.2207">
    <property type="protein sequence ID" value="cds.evm.model.01.2207"/>
    <property type="gene ID" value="evm.TU.01.2207"/>
</dbReference>
<evidence type="ECO:0000313" key="2">
    <source>
        <dbReference type="EnsemblPlants" id="cds.evm.model.01.2207"/>
    </source>
</evidence>
<keyword evidence="3" id="KW-1185">Reference proteome</keyword>
<reference evidence="2" key="2">
    <citation type="submission" date="2021-03" db="UniProtKB">
        <authorList>
            <consortium name="EnsemblPlants"/>
        </authorList>
    </citation>
    <scope>IDENTIFICATION</scope>
</reference>
<sequence length="176" mass="19740">MKEEEDEEEKAQVLPFGGYNEAEKPISKEEDVLVVGQDYIEEEYTEARPFNNRVPIERPIRIRDDLEEVARPSVHAVRKGKVVVVEDEEEDSFDENAPSLLVREGAPVHHVEENATCSKEEVKRCICAAREVISLVRKNTKSQASKTSAKNSKGANIEGPGLPRPLDTPPYSSQKL</sequence>
<dbReference type="Gramene" id="evm.model.01.2207">
    <property type="protein sequence ID" value="cds.evm.model.01.2207"/>
    <property type="gene ID" value="evm.TU.01.2207"/>
</dbReference>
<evidence type="ECO:0000256" key="1">
    <source>
        <dbReference type="SAM" id="MobiDB-lite"/>
    </source>
</evidence>
<reference evidence="2" key="1">
    <citation type="submission" date="2018-11" db="EMBL/GenBank/DDBJ databases">
        <authorList>
            <person name="Grassa J C."/>
        </authorList>
    </citation>
    <scope>NUCLEOTIDE SEQUENCE [LARGE SCALE GENOMIC DNA]</scope>
</reference>
<protein>
    <submittedName>
        <fullName evidence="2">Uncharacterized protein</fullName>
    </submittedName>
</protein>
<organism evidence="2 3">
    <name type="scientific">Cannabis sativa</name>
    <name type="common">Hemp</name>
    <name type="synonym">Marijuana</name>
    <dbReference type="NCBI Taxonomy" id="3483"/>
    <lineage>
        <taxon>Eukaryota</taxon>
        <taxon>Viridiplantae</taxon>
        <taxon>Streptophyta</taxon>
        <taxon>Embryophyta</taxon>
        <taxon>Tracheophyta</taxon>
        <taxon>Spermatophyta</taxon>
        <taxon>Magnoliopsida</taxon>
        <taxon>eudicotyledons</taxon>
        <taxon>Gunneridae</taxon>
        <taxon>Pentapetalae</taxon>
        <taxon>rosids</taxon>
        <taxon>fabids</taxon>
        <taxon>Rosales</taxon>
        <taxon>Cannabaceae</taxon>
        <taxon>Cannabis</taxon>
    </lineage>
</organism>
<dbReference type="Proteomes" id="UP000596661">
    <property type="component" value="Chromosome 1"/>
</dbReference>
<evidence type="ECO:0000313" key="3">
    <source>
        <dbReference type="Proteomes" id="UP000596661"/>
    </source>
</evidence>
<dbReference type="EMBL" id="UZAU01000061">
    <property type="status" value="NOT_ANNOTATED_CDS"/>
    <property type="molecule type" value="Genomic_DNA"/>
</dbReference>
<dbReference type="AlphaFoldDB" id="A0A803NK77"/>
<feature type="region of interest" description="Disordered" evidence="1">
    <location>
        <begin position="138"/>
        <end position="176"/>
    </location>
</feature>
<name>A0A803NK77_CANSA</name>
<accession>A0A803NK77</accession>
<feature type="compositionally biased region" description="Polar residues" evidence="1">
    <location>
        <begin position="141"/>
        <end position="154"/>
    </location>
</feature>
<proteinExistence type="predicted"/>